<dbReference type="AlphaFoldDB" id="A0A0E9NEU5"/>
<feature type="signal peptide" evidence="2">
    <location>
        <begin position="1"/>
        <end position="26"/>
    </location>
</feature>
<feature type="compositionally biased region" description="Gly residues" evidence="1">
    <location>
        <begin position="105"/>
        <end position="116"/>
    </location>
</feature>
<dbReference type="Proteomes" id="UP000033140">
    <property type="component" value="Unassembled WGS sequence"/>
</dbReference>
<feature type="region of interest" description="Disordered" evidence="1">
    <location>
        <begin position="94"/>
        <end position="134"/>
    </location>
</feature>
<dbReference type="STRING" id="698492.A0A0E9NEU5"/>
<evidence type="ECO:0000256" key="1">
    <source>
        <dbReference type="SAM" id="MobiDB-lite"/>
    </source>
</evidence>
<proteinExistence type="predicted"/>
<feature type="compositionally biased region" description="Basic and acidic residues" evidence="1">
    <location>
        <begin position="117"/>
        <end position="134"/>
    </location>
</feature>
<dbReference type="OMA" id="WPMGTVE"/>
<protein>
    <submittedName>
        <fullName evidence="3">Uncharacterized protein</fullName>
    </submittedName>
</protein>
<dbReference type="PANTHER" id="PTHR35204:SF1">
    <property type="entry name" value="ENTEROTOXIN"/>
    <property type="match status" value="1"/>
</dbReference>
<reference evidence="3 4" key="3">
    <citation type="journal article" date="2015" name="Genome Announc.">
        <title>Draft Genome Sequence of the Archiascomycetous Yeast Saitoella complicata.</title>
        <authorList>
            <person name="Yamauchi K."/>
            <person name="Kondo S."/>
            <person name="Hamamoto M."/>
            <person name="Takahashi Y."/>
            <person name="Ogura Y."/>
            <person name="Hayashi T."/>
            <person name="Nishida H."/>
        </authorList>
    </citation>
    <scope>NUCLEOTIDE SEQUENCE [LARGE SCALE GENOMIC DNA]</scope>
    <source>
        <strain evidence="3 4">NRRL Y-17804</strain>
    </source>
</reference>
<keyword evidence="4" id="KW-1185">Reference proteome</keyword>
<reference evidence="3 4" key="1">
    <citation type="journal article" date="2011" name="J. Gen. Appl. Microbiol.">
        <title>Draft genome sequencing of the enigmatic yeast Saitoella complicata.</title>
        <authorList>
            <person name="Nishida H."/>
            <person name="Hamamoto M."/>
            <person name="Sugiyama J."/>
        </authorList>
    </citation>
    <scope>NUCLEOTIDE SEQUENCE [LARGE SCALE GENOMIC DNA]</scope>
    <source>
        <strain evidence="3 4">NRRL Y-17804</strain>
    </source>
</reference>
<dbReference type="PANTHER" id="PTHR35204">
    <property type="entry name" value="YALI0A21131P"/>
    <property type="match status" value="1"/>
</dbReference>
<feature type="region of interest" description="Disordered" evidence="1">
    <location>
        <begin position="513"/>
        <end position="556"/>
    </location>
</feature>
<sequence length="556" mass="60985">MLLTRSFLSLLLPCLATVTVVPSAAADRLPNANHIFAAIHSSMRQFGSSLNHNGMSFFIATVPEGTEFYHGTSKRERVNGIEWLAFEPEHAMIFARPGRGRRRPGGPGRGPPGKGMGHPDLKRGGPPDLEKREESDKFGPLFAYQGAFESPPTKEEKDKSYGYLHTYRTTTPLRLLYLDGQSAAKSSKGTLDAQDLVLLPGLIDPDVGMGGDKQRADEMCRIARESGAWKGRVDGVLRMEGGFEVILCGFGERLDIVSIKRAKESNGHGPPGSDGDNGDGFNYYRAVAARYDGIGGGRVTLDYEHFVTAFTFPDAMYWDHTGRPRIRNETEAKEEVERVTQAVTQMILNEETKGNSVDWQGVVDMIIQRYADRIEYLASGHFTTLEAFQAEVDRALRPFIDYGARNGTLEVERCAAQFIPSDADTTTTAYLATTQIAHHICSTLSSALSTSSLSSALGLLQDLKSNLGWTTWKRCRGCDAHEICFLPIWPVGREEDFVQPRCRGNVSLGPGQEGGYWDGGFGRPPRGPGKPVWGRKEGEGEGVGVGSEQLNEEEEG</sequence>
<comment type="caution">
    <text evidence="3">The sequence shown here is derived from an EMBL/GenBank/DDBJ whole genome shotgun (WGS) entry which is preliminary data.</text>
</comment>
<accession>A0A0E9NEU5</accession>
<name>A0A0E9NEU5_SAICN</name>
<feature type="chain" id="PRO_5002430494" evidence="2">
    <location>
        <begin position="27"/>
        <end position="556"/>
    </location>
</feature>
<keyword evidence="2" id="KW-0732">Signal</keyword>
<reference evidence="3 4" key="2">
    <citation type="journal article" date="2014" name="J. Gen. Appl. Microbiol.">
        <title>The early diverging ascomycetous budding yeast Saitoella complicata has three histone deacetylases belonging to the Clr6, Hos2, and Rpd3 lineages.</title>
        <authorList>
            <person name="Nishida H."/>
            <person name="Matsumoto T."/>
            <person name="Kondo S."/>
            <person name="Hamamoto M."/>
            <person name="Yoshikawa H."/>
        </authorList>
    </citation>
    <scope>NUCLEOTIDE SEQUENCE [LARGE SCALE GENOMIC DNA]</scope>
    <source>
        <strain evidence="3 4">NRRL Y-17804</strain>
    </source>
</reference>
<organism evidence="3 4">
    <name type="scientific">Saitoella complicata (strain BCRC 22490 / CBS 7301 / JCM 7358 / NBRC 10748 / NRRL Y-17804)</name>
    <dbReference type="NCBI Taxonomy" id="698492"/>
    <lineage>
        <taxon>Eukaryota</taxon>
        <taxon>Fungi</taxon>
        <taxon>Dikarya</taxon>
        <taxon>Ascomycota</taxon>
        <taxon>Taphrinomycotina</taxon>
        <taxon>Taphrinomycotina incertae sedis</taxon>
        <taxon>Saitoella</taxon>
    </lineage>
</organism>
<gene>
    <name evidence="3" type="ORF">G7K_2111-t1</name>
</gene>
<evidence type="ECO:0000313" key="4">
    <source>
        <dbReference type="Proteomes" id="UP000033140"/>
    </source>
</evidence>
<evidence type="ECO:0000313" key="3">
    <source>
        <dbReference type="EMBL" id="GAO47915.1"/>
    </source>
</evidence>
<dbReference type="InterPro" id="IPR038921">
    <property type="entry name" value="YOR389W-like"/>
</dbReference>
<feature type="compositionally biased region" description="Gly residues" evidence="1">
    <location>
        <begin position="513"/>
        <end position="522"/>
    </location>
</feature>
<dbReference type="EMBL" id="BACD03000011">
    <property type="protein sequence ID" value="GAO47915.1"/>
    <property type="molecule type" value="Genomic_DNA"/>
</dbReference>
<evidence type="ECO:0000256" key="2">
    <source>
        <dbReference type="SAM" id="SignalP"/>
    </source>
</evidence>